<dbReference type="PANTHER" id="PTHR48111">
    <property type="entry name" value="REGULATOR OF RPOS"/>
    <property type="match status" value="1"/>
</dbReference>
<comment type="caution">
    <text evidence="5">The sequence shown here is derived from an EMBL/GenBank/DDBJ whole genome shotgun (WGS) entry which is preliminary data.</text>
</comment>
<dbReference type="PROSITE" id="PS50930">
    <property type="entry name" value="HTH_LYTTR"/>
    <property type="match status" value="1"/>
</dbReference>
<dbReference type="SUPFAM" id="SSF52172">
    <property type="entry name" value="CheY-like"/>
    <property type="match status" value="1"/>
</dbReference>
<dbReference type="GO" id="GO:0000156">
    <property type="term" value="F:phosphorelay response regulator activity"/>
    <property type="evidence" value="ECO:0007669"/>
    <property type="project" value="TreeGrafter"/>
</dbReference>
<evidence type="ECO:0000256" key="2">
    <source>
        <dbReference type="PROSITE-ProRule" id="PRU00169"/>
    </source>
</evidence>
<reference evidence="5 6" key="1">
    <citation type="submission" date="2020-08" db="EMBL/GenBank/DDBJ databases">
        <title>Genomic Encyclopedia of Type Strains, Phase IV (KMG-IV): sequencing the most valuable type-strain genomes for metagenomic binning, comparative biology and taxonomic classification.</title>
        <authorList>
            <person name="Goeker M."/>
        </authorList>
    </citation>
    <scope>NUCLEOTIDE SEQUENCE [LARGE SCALE GENOMIC DNA]</scope>
    <source>
        <strain evidence="5 6">DSM 105074</strain>
    </source>
</reference>
<dbReference type="InterPro" id="IPR039420">
    <property type="entry name" value="WalR-like"/>
</dbReference>
<keyword evidence="1 5" id="KW-0238">DNA-binding</keyword>
<dbReference type="Proteomes" id="UP000557307">
    <property type="component" value="Unassembled WGS sequence"/>
</dbReference>
<feature type="domain" description="HTH LytTR-type" evidence="4">
    <location>
        <begin position="142"/>
        <end position="213"/>
    </location>
</feature>
<evidence type="ECO:0000259" key="4">
    <source>
        <dbReference type="PROSITE" id="PS50930"/>
    </source>
</evidence>
<evidence type="ECO:0000259" key="3">
    <source>
        <dbReference type="PROSITE" id="PS50110"/>
    </source>
</evidence>
<dbReference type="SMART" id="SM00850">
    <property type="entry name" value="LytTR"/>
    <property type="match status" value="1"/>
</dbReference>
<dbReference type="Gene3D" id="2.40.50.1020">
    <property type="entry name" value="LytTr DNA-binding domain"/>
    <property type="match status" value="1"/>
</dbReference>
<sequence length="252" mass="29001">MNLPKILIVEDEALTATDLKETLQEAGYLITGIARTSQEAVALATSNPPELVLVDIELRGSPLDGISTAQELLQLYRMPVIFLTQYDDRLLFRRAKEILPAAYLPKPYTTDTLLLQVELAWHNFRHTTHLPQDHPLPDRVFLRTKKGFEKVYKQDIVYLEADGVCSDLYLMDKSDRLTLSLGLSYLESYLPDAYFFRLSRSYLINLQHVEKLDTHYVYLKGCEKESLSIPQDNKKELMRRLNVIRGGKDSPR</sequence>
<dbReference type="GO" id="GO:0005829">
    <property type="term" value="C:cytosol"/>
    <property type="evidence" value="ECO:0007669"/>
    <property type="project" value="TreeGrafter"/>
</dbReference>
<evidence type="ECO:0000313" key="5">
    <source>
        <dbReference type="EMBL" id="MBB5283785.1"/>
    </source>
</evidence>
<feature type="domain" description="Response regulatory" evidence="3">
    <location>
        <begin position="5"/>
        <end position="121"/>
    </location>
</feature>
<proteinExistence type="predicted"/>
<dbReference type="SMART" id="SM00448">
    <property type="entry name" value="REC"/>
    <property type="match status" value="1"/>
</dbReference>
<evidence type="ECO:0000313" key="6">
    <source>
        <dbReference type="Proteomes" id="UP000557307"/>
    </source>
</evidence>
<dbReference type="PROSITE" id="PS50110">
    <property type="entry name" value="RESPONSE_REGULATORY"/>
    <property type="match status" value="1"/>
</dbReference>
<keyword evidence="6" id="KW-1185">Reference proteome</keyword>
<keyword evidence="2" id="KW-0597">Phosphoprotein</keyword>
<dbReference type="RefSeq" id="WP_184173469.1">
    <property type="nucleotide sequence ID" value="NZ_JACHGF010000002.1"/>
</dbReference>
<dbReference type="InterPro" id="IPR007492">
    <property type="entry name" value="LytTR_DNA-bd_dom"/>
</dbReference>
<dbReference type="AlphaFoldDB" id="A0A840TLH0"/>
<evidence type="ECO:0000256" key="1">
    <source>
        <dbReference type="ARBA" id="ARBA00023125"/>
    </source>
</evidence>
<protein>
    <submittedName>
        <fullName evidence="5">DNA-binding LytR/AlgR family response regulator</fullName>
    </submittedName>
</protein>
<dbReference type="GO" id="GO:0032993">
    <property type="term" value="C:protein-DNA complex"/>
    <property type="evidence" value="ECO:0007669"/>
    <property type="project" value="TreeGrafter"/>
</dbReference>
<dbReference type="PANTHER" id="PTHR48111:SF38">
    <property type="entry name" value="TWO-COMPONENT RESPONSE REGULATOR"/>
    <property type="match status" value="1"/>
</dbReference>
<dbReference type="Pfam" id="PF04397">
    <property type="entry name" value="LytTR"/>
    <property type="match status" value="1"/>
</dbReference>
<dbReference type="EMBL" id="JACHGF010000002">
    <property type="protein sequence ID" value="MBB5283785.1"/>
    <property type="molecule type" value="Genomic_DNA"/>
</dbReference>
<dbReference type="GO" id="GO:0000976">
    <property type="term" value="F:transcription cis-regulatory region binding"/>
    <property type="evidence" value="ECO:0007669"/>
    <property type="project" value="TreeGrafter"/>
</dbReference>
<accession>A0A840TLH0</accession>
<organism evidence="5 6">
    <name type="scientific">Rhabdobacter roseus</name>
    <dbReference type="NCBI Taxonomy" id="1655419"/>
    <lineage>
        <taxon>Bacteria</taxon>
        <taxon>Pseudomonadati</taxon>
        <taxon>Bacteroidota</taxon>
        <taxon>Cytophagia</taxon>
        <taxon>Cytophagales</taxon>
        <taxon>Cytophagaceae</taxon>
        <taxon>Rhabdobacter</taxon>
    </lineage>
</organism>
<dbReference type="Gene3D" id="3.40.50.2300">
    <property type="match status" value="1"/>
</dbReference>
<name>A0A840TLH0_9BACT</name>
<dbReference type="Pfam" id="PF00072">
    <property type="entry name" value="Response_reg"/>
    <property type="match status" value="1"/>
</dbReference>
<feature type="modified residue" description="4-aspartylphosphate" evidence="2">
    <location>
        <position position="55"/>
    </location>
</feature>
<gene>
    <name evidence="5" type="ORF">HNQ92_001911</name>
</gene>
<dbReference type="InterPro" id="IPR011006">
    <property type="entry name" value="CheY-like_superfamily"/>
</dbReference>
<dbReference type="CDD" id="cd17534">
    <property type="entry name" value="REC_DC-like"/>
    <property type="match status" value="1"/>
</dbReference>
<dbReference type="GO" id="GO:0006355">
    <property type="term" value="P:regulation of DNA-templated transcription"/>
    <property type="evidence" value="ECO:0007669"/>
    <property type="project" value="TreeGrafter"/>
</dbReference>
<dbReference type="InterPro" id="IPR001789">
    <property type="entry name" value="Sig_transdc_resp-reg_receiver"/>
</dbReference>